<gene>
    <name evidence="1" type="ORF">O6H91_02G014500</name>
</gene>
<evidence type="ECO:0000313" key="2">
    <source>
        <dbReference type="Proteomes" id="UP001162992"/>
    </source>
</evidence>
<name>A0ACC2ECU3_DIPCM</name>
<evidence type="ECO:0000313" key="1">
    <source>
        <dbReference type="EMBL" id="KAJ7564373.1"/>
    </source>
</evidence>
<proteinExistence type="predicted"/>
<dbReference type="Proteomes" id="UP001162992">
    <property type="component" value="Chromosome 2"/>
</dbReference>
<organism evidence="1 2">
    <name type="scientific">Diphasiastrum complanatum</name>
    <name type="common">Issler's clubmoss</name>
    <name type="synonym">Lycopodium complanatum</name>
    <dbReference type="NCBI Taxonomy" id="34168"/>
    <lineage>
        <taxon>Eukaryota</taxon>
        <taxon>Viridiplantae</taxon>
        <taxon>Streptophyta</taxon>
        <taxon>Embryophyta</taxon>
        <taxon>Tracheophyta</taxon>
        <taxon>Lycopodiopsida</taxon>
        <taxon>Lycopodiales</taxon>
        <taxon>Lycopodiaceae</taxon>
        <taxon>Lycopodioideae</taxon>
        <taxon>Diphasiastrum</taxon>
    </lineage>
</organism>
<comment type="caution">
    <text evidence="1">The sequence shown here is derived from an EMBL/GenBank/DDBJ whole genome shotgun (WGS) entry which is preliminary data.</text>
</comment>
<keyword evidence="2" id="KW-1185">Reference proteome</keyword>
<sequence length="318" mass="36374">MLHRTCSCEYASNKPHQVFSSPAHKLSITPAIHIHAYIAWLQLLFVSLLFIKLLIQKRKFRIIKIPPIFECNQCCFARTVMAAASSVVVTLLTKPHVATSRSSPRSAAFSTSTPQLSFQSLDSVHLQLGSSFKNGRLSNPLIKKSLSLHKNHSAPRGMERRCPRSSAYPFSWENISDSSLYALLGVQQSVEIPELKRAYRKMALRYHPDACPTADVAPSTEKFLQLQNAYKVLSDPELRKQYDRHMANFFYAGNYRKSGNRGSEVVKEHWVRQFWKPQWETQLGKLRRRHAASGHEASQCSTWGVRMRYQNKMNYGAF</sequence>
<accession>A0ACC2ECU3</accession>
<protein>
    <submittedName>
        <fullName evidence="1">Uncharacterized protein</fullName>
    </submittedName>
</protein>
<dbReference type="EMBL" id="CM055093">
    <property type="protein sequence ID" value="KAJ7564373.1"/>
    <property type="molecule type" value="Genomic_DNA"/>
</dbReference>
<reference evidence="2" key="1">
    <citation type="journal article" date="2024" name="Proc. Natl. Acad. Sci. U.S.A.">
        <title>Extraordinary preservation of gene collinearity over three hundred million years revealed in homosporous lycophytes.</title>
        <authorList>
            <person name="Li C."/>
            <person name="Wickell D."/>
            <person name="Kuo L.Y."/>
            <person name="Chen X."/>
            <person name="Nie B."/>
            <person name="Liao X."/>
            <person name="Peng D."/>
            <person name="Ji J."/>
            <person name="Jenkins J."/>
            <person name="Williams M."/>
            <person name="Shu S."/>
            <person name="Plott C."/>
            <person name="Barry K."/>
            <person name="Rajasekar S."/>
            <person name="Grimwood J."/>
            <person name="Han X."/>
            <person name="Sun S."/>
            <person name="Hou Z."/>
            <person name="He W."/>
            <person name="Dai G."/>
            <person name="Sun C."/>
            <person name="Schmutz J."/>
            <person name="Leebens-Mack J.H."/>
            <person name="Li F.W."/>
            <person name="Wang L."/>
        </authorList>
    </citation>
    <scope>NUCLEOTIDE SEQUENCE [LARGE SCALE GENOMIC DNA]</scope>
    <source>
        <strain evidence="2">cv. PW_Plant_1</strain>
    </source>
</reference>